<proteinExistence type="predicted"/>
<dbReference type="EMBL" id="CAJNIZ010045172">
    <property type="protein sequence ID" value="CAE7712436.1"/>
    <property type="molecule type" value="Genomic_DNA"/>
</dbReference>
<dbReference type="AlphaFoldDB" id="A0A812X9D7"/>
<keyword evidence="1" id="KW-0732">Signal</keyword>
<dbReference type="Proteomes" id="UP000649617">
    <property type="component" value="Unassembled WGS sequence"/>
</dbReference>
<reference evidence="2" key="1">
    <citation type="submission" date="2021-02" db="EMBL/GenBank/DDBJ databases">
        <authorList>
            <person name="Dougan E. K."/>
            <person name="Rhodes N."/>
            <person name="Thang M."/>
            <person name="Chan C."/>
        </authorList>
    </citation>
    <scope>NUCLEOTIDE SEQUENCE</scope>
</reference>
<evidence type="ECO:0000313" key="2">
    <source>
        <dbReference type="EMBL" id="CAE7712436.1"/>
    </source>
</evidence>
<organism evidence="2 3">
    <name type="scientific">Symbiodinium pilosum</name>
    <name type="common">Dinoflagellate</name>
    <dbReference type="NCBI Taxonomy" id="2952"/>
    <lineage>
        <taxon>Eukaryota</taxon>
        <taxon>Sar</taxon>
        <taxon>Alveolata</taxon>
        <taxon>Dinophyceae</taxon>
        <taxon>Suessiales</taxon>
        <taxon>Symbiodiniaceae</taxon>
        <taxon>Symbiodinium</taxon>
    </lineage>
</organism>
<evidence type="ECO:0000313" key="3">
    <source>
        <dbReference type="Proteomes" id="UP000649617"/>
    </source>
</evidence>
<feature type="non-terminal residue" evidence="2">
    <location>
        <position position="106"/>
    </location>
</feature>
<sequence>MLRAFGTFLIQALVGCHSIRTFKEEVEIGDLGLSDFPPLCDEEIVSQTCHHLNGDGRGLEIQKHHLANALSKTDLEMQLFWGDLDLVEGESVACKDLCTAVTEYIK</sequence>
<keyword evidence="3" id="KW-1185">Reference proteome</keyword>
<feature type="chain" id="PRO_5032664102" evidence="1">
    <location>
        <begin position="19"/>
        <end position="106"/>
    </location>
</feature>
<gene>
    <name evidence="2" type="primary">eprA1</name>
    <name evidence="2" type="ORF">SPIL2461_LOCUS20196</name>
</gene>
<dbReference type="PROSITE" id="PS51257">
    <property type="entry name" value="PROKAR_LIPOPROTEIN"/>
    <property type="match status" value="1"/>
</dbReference>
<feature type="signal peptide" evidence="1">
    <location>
        <begin position="1"/>
        <end position="18"/>
    </location>
</feature>
<evidence type="ECO:0000256" key="1">
    <source>
        <dbReference type="SAM" id="SignalP"/>
    </source>
</evidence>
<comment type="caution">
    <text evidence="2">The sequence shown here is derived from an EMBL/GenBank/DDBJ whole genome shotgun (WGS) entry which is preliminary data.</text>
</comment>
<name>A0A812X9D7_SYMPI</name>
<accession>A0A812X9D7</accession>
<dbReference type="OrthoDB" id="412874at2759"/>
<protein>
    <submittedName>
        <fullName evidence="2">EprA1 protein</fullName>
    </submittedName>
</protein>